<dbReference type="PROSITE" id="PS51886">
    <property type="entry name" value="TLDC"/>
    <property type="match status" value="1"/>
</dbReference>
<comment type="similarity">
    <text evidence="2">Belongs to the OXR1 family.</text>
</comment>
<keyword evidence="8" id="KW-1185">Reference proteome</keyword>
<evidence type="ECO:0000256" key="2">
    <source>
        <dbReference type="ARBA" id="ARBA00009540"/>
    </source>
</evidence>
<accession>A3LUC9</accession>
<evidence type="ECO:0000256" key="4">
    <source>
        <dbReference type="ARBA" id="ARBA00040604"/>
    </source>
</evidence>
<dbReference type="AlphaFoldDB" id="A3LUC9"/>
<gene>
    <name evidence="7" type="ORF">PICST_31722</name>
</gene>
<sequence length="338" mass="37936">MSFIFRRSQEDTTDSPKEDSAIDDSADVSEVLSPPPRHVEKRSSFLGRLMSGARTPSPSPKSGEIQATSSTNSINSLPPLPPLNLVGYKNSTKHRLLDEELAGNIRNLVPARLQLFDEWTLVYSLEQHGISINTLYRNCDPEYQLQQLKKKRVDKGYGDAIIRNMVVGASGPYNSYETKRPQGYVLIVKDEKNSKFGCYLNENLKIMDHKRYYGNGECFLWKCETYDPQLLSHNSNPNLIDFDSESTPSSPSSRTATRFKAYPYTGINDNIIYSNHNFISVGSSNGQNGLYIDKSLYKGVSCGCETFGNEILNTSDPGARIGRFKIMGLEVWRIGTLE</sequence>
<dbReference type="Pfam" id="PF07534">
    <property type="entry name" value="TLD"/>
    <property type="match status" value="2"/>
</dbReference>
<dbReference type="InterPro" id="IPR006571">
    <property type="entry name" value="TLDc_dom"/>
</dbReference>
<evidence type="ECO:0000256" key="1">
    <source>
        <dbReference type="ARBA" id="ARBA00004173"/>
    </source>
</evidence>
<dbReference type="SMART" id="SM00584">
    <property type="entry name" value="TLDc"/>
    <property type="match status" value="1"/>
</dbReference>
<dbReference type="STRING" id="322104.A3LUC9"/>
<dbReference type="HOGENOM" id="CLU_029204_0_0_1"/>
<evidence type="ECO:0000256" key="3">
    <source>
        <dbReference type="ARBA" id="ARBA00023128"/>
    </source>
</evidence>
<proteinExistence type="inferred from homology"/>
<dbReference type="GO" id="GO:0006979">
    <property type="term" value="P:response to oxidative stress"/>
    <property type="evidence" value="ECO:0007669"/>
    <property type="project" value="TreeGrafter"/>
</dbReference>
<name>A3LUC9_PICST</name>
<evidence type="ECO:0000259" key="6">
    <source>
        <dbReference type="PROSITE" id="PS51886"/>
    </source>
</evidence>
<feature type="compositionally biased region" description="Low complexity" evidence="5">
    <location>
        <begin position="68"/>
        <end position="77"/>
    </location>
</feature>
<dbReference type="OrthoDB" id="26679at2759"/>
<feature type="compositionally biased region" description="Basic and acidic residues" evidence="5">
    <location>
        <begin position="7"/>
        <end position="20"/>
    </location>
</feature>
<dbReference type="GeneID" id="4838688"/>
<evidence type="ECO:0000256" key="5">
    <source>
        <dbReference type="SAM" id="MobiDB-lite"/>
    </source>
</evidence>
<dbReference type="FunCoup" id="A3LUC9">
    <property type="interactions" value="16"/>
</dbReference>
<dbReference type="PANTHER" id="PTHR23354">
    <property type="entry name" value="NUCLEOLAR PROTEIN 7/ESTROGEN RECEPTOR COACTIVATOR-RELATED"/>
    <property type="match status" value="1"/>
</dbReference>
<feature type="domain" description="TLDc" evidence="6">
    <location>
        <begin position="95"/>
        <end position="335"/>
    </location>
</feature>
<comment type="subcellular location">
    <subcellularLocation>
        <location evidence="1">Mitochondrion</location>
    </subcellularLocation>
</comment>
<dbReference type="KEGG" id="pic:PICST_31722"/>
<dbReference type="EMBL" id="CP000498">
    <property type="protein sequence ID" value="ABN66565.2"/>
    <property type="molecule type" value="Genomic_DNA"/>
</dbReference>
<dbReference type="PANTHER" id="PTHR23354:SF62">
    <property type="entry name" value="MUSTARD, ISOFORM V"/>
    <property type="match status" value="1"/>
</dbReference>
<dbReference type="eggNOG" id="KOG2372">
    <property type="taxonomic scope" value="Eukaryota"/>
</dbReference>
<evidence type="ECO:0000313" key="7">
    <source>
        <dbReference type="EMBL" id="ABN66565.2"/>
    </source>
</evidence>
<dbReference type="RefSeq" id="XP_001384594.2">
    <property type="nucleotide sequence ID" value="XM_001384557.1"/>
</dbReference>
<dbReference type="InParanoid" id="A3LUC9"/>
<keyword evidence="3" id="KW-0496">Mitochondrion</keyword>
<feature type="region of interest" description="Disordered" evidence="5">
    <location>
        <begin position="1"/>
        <end position="81"/>
    </location>
</feature>
<dbReference type="GO" id="GO:0005634">
    <property type="term" value="C:nucleus"/>
    <property type="evidence" value="ECO:0007669"/>
    <property type="project" value="TreeGrafter"/>
</dbReference>
<reference evidence="7 8" key="1">
    <citation type="journal article" date="2007" name="Nat. Biotechnol.">
        <title>Genome sequence of the lignocellulose-bioconverting and xylose-fermenting yeast Pichia stipitis.</title>
        <authorList>
            <person name="Jeffries T.W."/>
            <person name="Grigoriev I.V."/>
            <person name="Grimwood J."/>
            <person name="Laplaza J.M."/>
            <person name="Aerts A."/>
            <person name="Salamov A."/>
            <person name="Schmutz J."/>
            <person name="Lindquist E."/>
            <person name="Dehal P."/>
            <person name="Shapiro H."/>
            <person name="Jin Y.S."/>
            <person name="Passoth V."/>
            <person name="Richardson P.M."/>
        </authorList>
    </citation>
    <scope>NUCLEOTIDE SEQUENCE [LARGE SCALE GENOMIC DNA]</scope>
    <source>
        <strain evidence="8">ATCC 58785 / CBS 6054 / NBRC 10063 / NRRL Y-11545</strain>
    </source>
</reference>
<protein>
    <recommendedName>
        <fullName evidence="4">Oxidation resistance protein 1</fullName>
    </recommendedName>
</protein>
<evidence type="ECO:0000313" key="8">
    <source>
        <dbReference type="Proteomes" id="UP000002258"/>
    </source>
</evidence>
<organism evidence="7 8">
    <name type="scientific">Scheffersomyces stipitis (strain ATCC 58785 / CBS 6054 / NBRC 10063 / NRRL Y-11545)</name>
    <name type="common">Yeast</name>
    <name type="synonym">Pichia stipitis</name>
    <dbReference type="NCBI Taxonomy" id="322104"/>
    <lineage>
        <taxon>Eukaryota</taxon>
        <taxon>Fungi</taxon>
        <taxon>Dikarya</taxon>
        <taxon>Ascomycota</taxon>
        <taxon>Saccharomycotina</taxon>
        <taxon>Pichiomycetes</taxon>
        <taxon>Debaryomycetaceae</taxon>
        <taxon>Scheffersomyces</taxon>
    </lineage>
</organism>
<dbReference type="Proteomes" id="UP000002258">
    <property type="component" value="Chromosome 4"/>
</dbReference>
<dbReference type="GO" id="GO:0005739">
    <property type="term" value="C:mitochondrion"/>
    <property type="evidence" value="ECO:0007669"/>
    <property type="project" value="UniProtKB-SubCell"/>
</dbReference>
<dbReference type="OMA" id="MPSVMPW"/>